<evidence type="ECO:0000313" key="3">
    <source>
        <dbReference type="Proteomes" id="UP000823399"/>
    </source>
</evidence>
<feature type="domain" description="CHAT" evidence="1">
    <location>
        <begin position="329"/>
        <end position="530"/>
    </location>
</feature>
<keyword evidence="3" id="KW-1185">Reference proteome</keyword>
<dbReference type="Proteomes" id="UP000823399">
    <property type="component" value="Unassembled WGS sequence"/>
</dbReference>
<dbReference type="AlphaFoldDB" id="A0A9P7EZ91"/>
<name>A0A9P7EZ91_9AGAM</name>
<dbReference type="Pfam" id="PF12770">
    <property type="entry name" value="CHAT"/>
    <property type="match status" value="1"/>
</dbReference>
<accession>A0A9P7EZ91</accession>
<comment type="caution">
    <text evidence="2">The sequence shown here is derived from an EMBL/GenBank/DDBJ whole genome shotgun (WGS) entry which is preliminary data.</text>
</comment>
<dbReference type="OrthoDB" id="9991317at2759"/>
<dbReference type="InterPro" id="IPR024983">
    <property type="entry name" value="CHAT_dom"/>
</dbReference>
<dbReference type="GeneID" id="64705776"/>
<proteinExistence type="predicted"/>
<gene>
    <name evidence="2" type="ORF">F5147DRAFT_814331</name>
</gene>
<protein>
    <submittedName>
        <fullName evidence="2">CHAT domain-containing protein</fullName>
    </submittedName>
</protein>
<dbReference type="RefSeq" id="XP_041289130.1">
    <property type="nucleotide sequence ID" value="XM_041443517.1"/>
</dbReference>
<evidence type="ECO:0000313" key="2">
    <source>
        <dbReference type="EMBL" id="KAG2099243.1"/>
    </source>
</evidence>
<evidence type="ECO:0000259" key="1">
    <source>
        <dbReference type="Pfam" id="PF12770"/>
    </source>
</evidence>
<reference evidence="2" key="1">
    <citation type="journal article" date="2020" name="New Phytol.">
        <title>Comparative genomics reveals dynamic genome evolution in host specialist ectomycorrhizal fungi.</title>
        <authorList>
            <person name="Lofgren L.A."/>
            <person name="Nguyen N.H."/>
            <person name="Vilgalys R."/>
            <person name="Ruytinx J."/>
            <person name="Liao H.L."/>
            <person name="Branco S."/>
            <person name="Kuo A."/>
            <person name="LaButti K."/>
            <person name="Lipzen A."/>
            <person name="Andreopoulos W."/>
            <person name="Pangilinan J."/>
            <person name="Riley R."/>
            <person name="Hundley H."/>
            <person name="Na H."/>
            <person name="Barry K."/>
            <person name="Grigoriev I.V."/>
            <person name="Stajich J.E."/>
            <person name="Kennedy P.G."/>
        </authorList>
    </citation>
    <scope>NUCLEOTIDE SEQUENCE</scope>
    <source>
        <strain evidence="2">FC423</strain>
    </source>
</reference>
<organism evidence="2 3">
    <name type="scientific">Suillus discolor</name>
    <dbReference type="NCBI Taxonomy" id="1912936"/>
    <lineage>
        <taxon>Eukaryota</taxon>
        <taxon>Fungi</taxon>
        <taxon>Dikarya</taxon>
        <taxon>Basidiomycota</taxon>
        <taxon>Agaricomycotina</taxon>
        <taxon>Agaricomycetes</taxon>
        <taxon>Agaricomycetidae</taxon>
        <taxon>Boletales</taxon>
        <taxon>Suillineae</taxon>
        <taxon>Suillaceae</taxon>
        <taxon>Suillus</taxon>
    </lineage>
</organism>
<sequence length="550" mass="61293">MEAGENEDVEEAIALCQESLAAVSSLHPGRYFSYMWLHEAYLSRYWILHDPADLSLAVENFRFASRHSTQGFPQRIMNAFKWTIAVEQHGHGSALEAYLTFFELLDAHLTTRSSATSRREAAAAFHYARMLPADAASCAIRCDNLPHAVELVEQGRGQQWLLASRLRTPVESLESANPVLAHNYLELSTLISNAAQSSATITDRTAADRAAIEYRRLTRQWEAAVAEIRDLREFSWFLLPPLYADLQAAARQGPVIILIASEYSCSAIIIPTSGDSHHVPLPSVTLADLTNLKDRFARAIRHTSTLGPKVPRNDLIVLLRTQCLEDLYICSYTPTLSALVRSRQMMKKRVTPSFVMGQPGAGKGKPLKAVDSELELVHKLVPVTARHTNISGDAATRAGALKPLQQNTWVHLACHGKQDLKQPYNSHFVMRDKHLTLLDIMEKHMPQAEFTFLSACHTAVSDEETPDEAIHLTAGIQFSGFKSVVGTLWQVDDFVTKHVVKAFYESMFKDLKDGGAMDCTKAAWALNRAMHTVKTTVPLEQRMVFVHIGV</sequence>
<dbReference type="EMBL" id="JABBWM010000058">
    <property type="protein sequence ID" value="KAG2099243.1"/>
    <property type="molecule type" value="Genomic_DNA"/>
</dbReference>